<dbReference type="InterPro" id="IPR016181">
    <property type="entry name" value="Acyl_CoA_acyltransferase"/>
</dbReference>
<evidence type="ECO:0008006" key="3">
    <source>
        <dbReference type="Google" id="ProtNLM"/>
    </source>
</evidence>
<dbReference type="SUPFAM" id="SSF55729">
    <property type="entry name" value="Acyl-CoA N-acyltransferases (Nat)"/>
    <property type="match status" value="1"/>
</dbReference>
<dbReference type="EMBL" id="JAKWBI020000276">
    <property type="protein sequence ID" value="KAJ2897421.1"/>
    <property type="molecule type" value="Genomic_DNA"/>
</dbReference>
<keyword evidence="2" id="KW-1185">Reference proteome</keyword>
<accession>A0AAD5RL97</accession>
<proteinExistence type="predicted"/>
<gene>
    <name evidence="1" type="ORF">MKZ38_004683</name>
</gene>
<organism evidence="1 2">
    <name type="scientific">Zalerion maritima</name>
    <dbReference type="NCBI Taxonomy" id="339359"/>
    <lineage>
        <taxon>Eukaryota</taxon>
        <taxon>Fungi</taxon>
        <taxon>Dikarya</taxon>
        <taxon>Ascomycota</taxon>
        <taxon>Pezizomycotina</taxon>
        <taxon>Sordariomycetes</taxon>
        <taxon>Lulworthiomycetidae</taxon>
        <taxon>Lulworthiales</taxon>
        <taxon>Lulworthiaceae</taxon>
        <taxon>Zalerion</taxon>
    </lineage>
</organism>
<name>A0AAD5RL97_9PEZI</name>
<dbReference type="InterPro" id="IPR052523">
    <property type="entry name" value="Trichothecene_AcTrans"/>
</dbReference>
<reference evidence="1" key="1">
    <citation type="submission" date="2022-07" db="EMBL/GenBank/DDBJ databases">
        <title>Draft genome sequence of Zalerion maritima ATCC 34329, a (micro)plastics degrading marine fungus.</title>
        <authorList>
            <person name="Paco A."/>
            <person name="Goncalves M.F.M."/>
            <person name="Rocha-Santos T.A.P."/>
            <person name="Alves A."/>
        </authorList>
    </citation>
    <scope>NUCLEOTIDE SEQUENCE</scope>
    <source>
        <strain evidence="1">ATCC 34329</strain>
    </source>
</reference>
<dbReference type="Proteomes" id="UP001201980">
    <property type="component" value="Unassembled WGS sequence"/>
</dbReference>
<protein>
    <recommendedName>
        <fullName evidence="3">N-acetyltransferase domain-containing protein</fullName>
    </recommendedName>
</protein>
<evidence type="ECO:0000313" key="2">
    <source>
        <dbReference type="Proteomes" id="UP001201980"/>
    </source>
</evidence>
<dbReference type="AlphaFoldDB" id="A0AAD5RL97"/>
<comment type="caution">
    <text evidence="1">The sequence shown here is derived from an EMBL/GenBank/DDBJ whole genome shotgun (WGS) entry which is preliminary data.</text>
</comment>
<dbReference type="PANTHER" id="PTHR42791">
    <property type="entry name" value="GNAT FAMILY ACETYLTRANSFERASE"/>
    <property type="match status" value="1"/>
</dbReference>
<sequence>MPLALSTAGLSDGPAYAETYVSVFYDEELHAKIYRDLSFDKQVEETEKLWPGFASSPTSFTQLVKDTETGETVSLARWAICNSENLAKKLNGLDVDLSTGMVASARHPEGIDQELAARCLAAVKETRDKFMGDGPYMHLCLLGTKSGHYRRGAGGILLKWMGDFADKEGVPCWVESTKMGKPVYEKHGFVTKDTLEMSFEGGETTHYGMRRDPRC</sequence>
<dbReference type="Gene3D" id="3.40.630.30">
    <property type="match status" value="1"/>
</dbReference>
<evidence type="ECO:0000313" key="1">
    <source>
        <dbReference type="EMBL" id="KAJ2897421.1"/>
    </source>
</evidence>
<dbReference type="PANTHER" id="PTHR42791:SF1">
    <property type="entry name" value="N-ACETYLTRANSFERASE DOMAIN-CONTAINING PROTEIN"/>
    <property type="match status" value="1"/>
</dbReference>